<feature type="transmembrane region" description="Helical" evidence="4">
    <location>
        <begin position="14"/>
        <end position="37"/>
    </location>
</feature>
<protein>
    <submittedName>
        <fullName evidence="6">MCP four helix bundle domain-containing protein</fullName>
    </submittedName>
</protein>
<feature type="transmembrane region" description="Helical" evidence="4">
    <location>
        <begin position="188"/>
        <end position="211"/>
    </location>
</feature>
<evidence type="ECO:0000259" key="5">
    <source>
        <dbReference type="PROSITE" id="PS50111"/>
    </source>
</evidence>
<dbReference type="Proteomes" id="UP000664545">
    <property type="component" value="Unassembled WGS sequence"/>
</dbReference>
<dbReference type="InterPro" id="IPR024478">
    <property type="entry name" value="HlyB_4HB_MCP"/>
</dbReference>
<evidence type="ECO:0000256" key="2">
    <source>
        <dbReference type="ARBA" id="ARBA00029447"/>
    </source>
</evidence>
<dbReference type="FunFam" id="1.10.287.950:FF:000001">
    <property type="entry name" value="Methyl-accepting chemotaxis sensory transducer"/>
    <property type="match status" value="1"/>
</dbReference>
<dbReference type="GO" id="GO:0006935">
    <property type="term" value="P:chemotaxis"/>
    <property type="evidence" value="ECO:0007669"/>
    <property type="project" value="TreeGrafter"/>
</dbReference>
<name>A0A939D9F8_CLOAM</name>
<dbReference type="Gene3D" id="6.10.340.10">
    <property type="match status" value="1"/>
</dbReference>
<dbReference type="InterPro" id="IPR051310">
    <property type="entry name" value="MCP_chemotaxis"/>
</dbReference>
<keyword evidence="4" id="KW-1133">Transmembrane helix</keyword>
<dbReference type="RefSeq" id="WP_206582471.1">
    <property type="nucleotide sequence ID" value="NZ_JAFJZZ010000003.1"/>
</dbReference>
<dbReference type="GO" id="GO:0007165">
    <property type="term" value="P:signal transduction"/>
    <property type="evidence" value="ECO:0007669"/>
    <property type="project" value="UniProtKB-KW"/>
</dbReference>
<evidence type="ECO:0000256" key="1">
    <source>
        <dbReference type="ARBA" id="ARBA00022481"/>
    </source>
</evidence>
<reference evidence="6" key="1">
    <citation type="submission" date="2021-02" db="EMBL/GenBank/DDBJ databases">
        <title>Abyssanaerobacter marinus gen.nov., sp., nov, anaerobic bacterium isolated from the Onnuri vent field of Indian Ocean and suggestion of Mogibacteriaceae fam. nov., and proposal of reclassification of ambiguous this family's genus member.</title>
        <authorList>
            <person name="Kim Y.J."/>
            <person name="Yang J.-A."/>
        </authorList>
    </citation>
    <scope>NUCLEOTIDE SEQUENCE</scope>
    <source>
        <strain evidence="6">DSM 2634</strain>
    </source>
</reference>
<dbReference type="CDD" id="cd06225">
    <property type="entry name" value="HAMP"/>
    <property type="match status" value="1"/>
</dbReference>
<dbReference type="Pfam" id="PF12729">
    <property type="entry name" value="4HB_MCP_1"/>
    <property type="match status" value="1"/>
</dbReference>
<dbReference type="SMART" id="SM00283">
    <property type="entry name" value="MA"/>
    <property type="match status" value="1"/>
</dbReference>
<dbReference type="GO" id="GO:0004888">
    <property type="term" value="F:transmembrane signaling receptor activity"/>
    <property type="evidence" value="ECO:0007669"/>
    <property type="project" value="TreeGrafter"/>
</dbReference>
<dbReference type="SUPFAM" id="SSF58104">
    <property type="entry name" value="Methyl-accepting chemotaxis protein (MCP) signaling domain"/>
    <property type="match status" value="1"/>
</dbReference>
<dbReference type="Gene3D" id="1.10.287.950">
    <property type="entry name" value="Methyl-accepting chemotaxis protein"/>
    <property type="match status" value="1"/>
</dbReference>
<organism evidence="6 7">
    <name type="scientific">Clostridium aminobutyricum</name>
    <dbReference type="NCBI Taxonomy" id="33953"/>
    <lineage>
        <taxon>Bacteria</taxon>
        <taxon>Bacillati</taxon>
        <taxon>Bacillota</taxon>
        <taxon>Clostridia</taxon>
        <taxon>Eubacteriales</taxon>
        <taxon>Clostridiaceae</taxon>
        <taxon>Clostridium</taxon>
    </lineage>
</organism>
<dbReference type="PANTHER" id="PTHR43531:SF14">
    <property type="entry name" value="METHYL-ACCEPTING CHEMOTAXIS PROTEIN I-RELATED"/>
    <property type="match status" value="1"/>
</dbReference>
<dbReference type="GO" id="GO:0005886">
    <property type="term" value="C:plasma membrane"/>
    <property type="evidence" value="ECO:0007669"/>
    <property type="project" value="TreeGrafter"/>
</dbReference>
<dbReference type="PANTHER" id="PTHR43531">
    <property type="entry name" value="PROTEIN ICFG"/>
    <property type="match status" value="1"/>
</dbReference>
<dbReference type="AlphaFoldDB" id="A0A939D9F8"/>
<sequence>MKKWFENLRISKKLAIGFLLVSFLGIIIGLTGVINLVKMINDQQETYEQCTLGIEYSYEAENSFLNIRTAIRNLYIYYDTDKATYCEEISAQLDKVETQFSNYSKTIADSQDQENFESMEAAYEPYEEVVHEILEAAQAGKPATEILGLIEDAGQVTNRATQAFNDIVKYNDVTAGQRLEADKTFTWISIYIMIGIILLSFAISVTLGWYISGLISKPMQKFAAFAEMLAVGDIDVDKITDEKDRLWVSRKDEIGTLANSFDRVIVSTIDQAQKMRAIAAGDLTTNITVRSEYDVLSKALTVLVDNLHELASSIVSSANQVDSGARLVADSSTSLSQGAAEQASSVEELTASLEEITSQTVQNARNAQTADELTKNIKGDAEAGSVQMTEMLRAMDEINDSSDNISKIIKVIEDIAFQTNILALNAAVEAARAGEHGKGFAVVAEEVRTLAAKSAQAANETTELIEGSIHKVEIGTKIANVTAGALDKIVSEIAKATDIVGDIAFASNEQAGSLEQINQGIMQVSRVVQSTAASSEECAAASEELSGQAEKMKMSVGIFKLKGGTN</sequence>
<keyword evidence="4" id="KW-0472">Membrane</keyword>
<feature type="domain" description="Methyl-accepting transducer" evidence="5">
    <location>
        <begin position="317"/>
        <end position="546"/>
    </location>
</feature>
<gene>
    <name evidence="6" type="ORF">JYB65_09740</name>
</gene>
<keyword evidence="3" id="KW-0807">Transducer</keyword>
<comment type="similarity">
    <text evidence="2">Belongs to the methyl-accepting chemotaxis (MCP) protein family.</text>
</comment>
<dbReference type="PROSITE" id="PS50111">
    <property type="entry name" value="CHEMOTAXIS_TRANSDUC_2"/>
    <property type="match status" value="1"/>
</dbReference>
<evidence type="ECO:0000313" key="7">
    <source>
        <dbReference type="Proteomes" id="UP000664545"/>
    </source>
</evidence>
<dbReference type="CDD" id="cd11386">
    <property type="entry name" value="MCP_signal"/>
    <property type="match status" value="1"/>
</dbReference>
<comment type="caution">
    <text evidence="6">The sequence shown here is derived from an EMBL/GenBank/DDBJ whole genome shotgun (WGS) entry which is preliminary data.</text>
</comment>
<dbReference type="InterPro" id="IPR004089">
    <property type="entry name" value="MCPsignal_dom"/>
</dbReference>
<dbReference type="Pfam" id="PF00015">
    <property type="entry name" value="MCPsignal"/>
    <property type="match status" value="1"/>
</dbReference>
<accession>A0A939D9F8</accession>
<keyword evidence="1" id="KW-0488">Methylation</keyword>
<dbReference type="InterPro" id="IPR003660">
    <property type="entry name" value="HAMP_dom"/>
</dbReference>
<evidence type="ECO:0000313" key="6">
    <source>
        <dbReference type="EMBL" id="MBN7773642.1"/>
    </source>
</evidence>
<proteinExistence type="inferred from homology"/>
<evidence type="ECO:0000256" key="4">
    <source>
        <dbReference type="SAM" id="Phobius"/>
    </source>
</evidence>
<dbReference type="EMBL" id="JAFJZZ010000003">
    <property type="protein sequence ID" value="MBN7773642.1"/>
    <property type="molecule type" value="Genomic_DNA"/>
</dbReference>
<evidence type="ECO:0000256" key="3">
    <source>
        <dbReference type="PROSITE-ProRule" id="PRU00284"/>
    </source>
</evidence>
<keyword evidence="4" id="KW-0812">Transmembrane</keyword>
<dbReference type="Pfam" id="PF00672">
    <property type="entry name" value="HAMP"/>
    <property type="match status" value="2"/>
</dbReference>
<keyword evidence="7" id="KW-1185">Reference proteome</keyword>